<dbReference type="PANTHER" id="PTHR42832">
    <property type="entry name" value="AMINO ACID AMINOTRANSFERASE"/>
    <property type="match status" value="1"/>
</dbReference>
<dbReference type="EC" id="2.6.1.-" evidence="7"/>
<comment type="caution">
    <text evidence="9">The sequence shown here is derived from an EMBL/GenBank/DDBJ whole genome shotgun (WGS) entry which is preliminary data.</text>
</comment>
<dbReference type="GO" id="GO:0030170">
    <property type="term" value="F:pyridoxal phosphate binding"/>
    <property type="evidence" value="ECO:0007669"/>
    <property type="project" value="InterPro"/>
</dbReference>
<proteinExistence type="inferred from homology"/>
<gene>
    <name evidence="9" type="ORF">HYY65_11130</name>
</gene>
<dbReference type="InterPro" id="IPR015424">
    <property type="entry name" value="PyrdxlP-dep_Trfase"/>
</dbReference>
<comment type="cofactor">
    <cofactor evidence="1 7">
        <name>pyridoxal 5'-phosphate</name>
        <dbReference type="ChEBI" id="CHEBI:597326"/>
    </cofactor>
</comment>
<dbReference type="PROSITE" id="PS00105">
    <property type="entry name" value="AA_TRANSFER_CLASS_1"/>
    <property type="match status" value="1"/>
</dbReference>
<dbReference type="InterPro" id="IPR015421">
    <property type="entry name" value="PyrdxlP-dep_Trfase_major"/>
</dbReference>
<evidence type="ECO:0000256" key="6">
    <source>
        <dbReference type="ARBA" id="ARBA00051934"/>
    </source>
</evidence>
<dbReference type="CDD" id="cd00609">
    <property type="entry name" value="AAT_like"/>
    <property type="match status" value="1"/>
</dbReference>
<dbReference type="HAMAP" id="MF_01642">
    <property type="entry name" value="DapL_aminotrans_1"/>
    <property type="match status" value="1"/>
</dbReference>
<dbReference type="GO" id="GO:0009089">
    <property type="term" value="P:lysine biosynthetic process via diaminopimelate"/>
    <property type="evidence" value="ECO:0007669"/>
    <property type="project" value="InterPro"/>
</dbReference>
<evidence type="ECO:0000256" key="7">
    <source>
        <dbReference type="RuleBase" id="RU000481"/>
    </source>
</evidence>
<dbReference type="PANTHER" id="PTHR42832:SF3">
    <property type="entry name" value="L-GLUTAMINE--4-(METHYLSULFANYL)-2-OXOBUTANOATE AMINOTRANSFERASE"/>
    <property type="match status" value="1"/>
</dbReference>
<dbReference type="SUPFAM" id="SSF53383">
    <property type="entry name" value="PLP-dependent transferases"/>
    <property type="match status" value="1"/>
</dbReference>
<evidence type="ECO:0000256" key="3">
    <source>
        <dbReference type="ARBA" id="ARBA00022576"/>
    </source>
</evidence>
<dbReference type="InterPro" id="IPR004839">
    <property type="entry name" value="Aminotransferase_I/II_large"/>
</dbReference>
<feature type="domain" description="Aminotransferase class I/classII large" evidence="8">
    <location>
        <begin position="36"/>
        <end position="386"/>
    </location>
</feature>
<dbReference type="EMBL" id="JACPSX010000213">
    <property type="protein sequence ID" value="MBI3015584.1"/>
    <property type="molecule type" value="Genomic_DNA"/>
</dbReference>
<evidence type="ECO:0000256" key="1">
    <source>
        <dbReference type="ARBA" id="ARBA00001933"/>
    </source>
</evidence>
<dbReference type="NCBIfam" id="TIGR03540">
    <property type="entry name" value="DapC_direct"/>
    <property type="match status" value="1"/>
</dbReference>
<keyword evidence="3 7" id="KW-0032">Aminotransferase</keyword>
<sequence>MAAASFARAERLNQLPPYLFAEIDRMRKEAQAKGADIIDLGVGDPDLPTYPHIVKRLQEAAADPSHHRYPSYAGMESFRQAVATWFQKRYGVTLDPNGEIISMLGSKEGIGHIPLAFVNPGDVVLVPDPGYPVYYSGTVLAGGHPVLIPLRRENRFLPDYSRIDPADLKKAKMLFLNYPNNPTAAVAPVEFLRESVEFARRNHLILCHDAAYNEMSYDGYKAPSLLQVEGGKEVGIEFHSFSKTFNMTGWRAAFAVGNREILSGLAAVKANLDSGLFEAVQEAGIAALLGPAEELEEVRRIYTGRRNVLVDGLQRAGFQVEKPQATFYLWVPLPQGVRSVEFCAHLLQEAAIVSTPGVGFGSYGEGFIRFTLTVSEERLQEAVERIRKLRI</sequence>
<comment type="pathway">
    <text evidence="2">Amino-acid biosynthesis; L-lysine biosynthesis via DAP pathway; LL-2,6-diaminopimelate from (S)-tetrahydrodipicolinate (aminotransferase route): step 1/1.</text>
</comment>
<comment type="catalytic activity">
    <reaction evidence="6">
        <text>(2S,6S)-2,6-diaminopimelate + 2-oxoglutarate = (S)-2,3,4,5-tetrahydrodipicolinate + L-glutamate + H2O + H(+)</text>
        <dbReference type="Rhea" id="RHEA:23988"/>
        <dbReference type="ChEBI" id="CHEBI:15377"/>
        <dbReference type="ChEBI" id="CHEBI:15378"/>
        <dbReference type="ChEBI" id="CHEBI:16810"/>
        <dbReference type="ChEBI" id="CHEBI:16845"/>
        <dbReference type="ChEBI" id="CHEBI:29985"/>
        <dbReference type="ChEBI" id="CHEBI:57609"/>
        <dbReference type="EC" id="2.6.1.83"/>
    </reaction>
</comment>
<dbReference type="InterPro" id="IPR050881">
    <property type="entry name" value="LL-DAP_aminotransferase"/>
</dbReference>
<accession>A0A932GR23</accession>
<name>A0A932GR23_UNCTE</name>
<keyword evidence="4 7" id="KW-0808">Transferase</keyword>
<evidence type="ECO:0000256" key="2">
    <source>
        <dbReference type="ARBA" id="ARBA00004982"/>
    </source>
</evidence>
<dbReference type="InterPro" id="IPR015422">
    <property type="entry name" value="PyrdxlP-dep_Trfase_small"/>
</dbReference>
<dbReference type="InterPro" id="IPR019942">
    <property type="entry name" value="DapL/ALD1"/>
</dbReference>
<dbReference type="Gene3D" id="3.40.640.10">
    <property type="entry name" value="Type I PLP-dependent aspartate aminotransferase-like (Major domain)"/>
    <property type="match status" value="1"/>
</dbReference>
<evidence type="ECO:0000313" key="10">
    <source>
        <dbReference type="Proteomes" id="UP000741360"/>
    </source>
</evidence>
<dbReference type="GO" id="GO:0010285">
    <property type="term" value="F:L,L-diaminopimelate aminotransferase activity"/>
    <property type="evidence" value="ECO:0007669"/>
    <property type="project" value="UniProtKB-EC"/>
</dbReference>
<evidence type="ECO:0000256" key="4">
    <source>
        <dbReference type="ARBA" id="ARBA00022679"/>
    </source>
</evidence>
<protein>
    <recommendedName>
        <fullName evidence="7">Aminotransferase</fullName>
        <ecNumber evidence="7">2.6.1.-</ecNumber>
    </recommendedName>
</protein>
<evidence type="ECO:0000313" key="9">
    <source>
        <dbReference type="EMBL" id="MBI3015584.1"/>
    </source>
</evidence>
<evidence type="ECO:0000256" key="5">
    <source>
        <dbReference type="ARBA" id="ARBA00022898"/>
    </source>
</evidence>
<dbReference type="NCBIfam" id="NF006756">
    <property type="entry name" value="PRK09276.1"/>
    <property type="match status" value="1"/>
</dbReference>
<comment type="similarity">
    <text evidence="7">Belongs to the class-I pyridoxal-phosphate-dependent aminotransferase family.</text>
</comment>
<dbReference type="InterPro" id="IPR019881">
    <property type="entry name" value="DAP-NH2Trfase_DapL_Desulfo"/>
</dbReference>
<evidence type="ECO:0000259" key="8">
    <source>
        <dbReference type="Pfam" id="PF00155"/>
    </source>
</evidence>
<dbReference type="Gene3D" id="3.90.1150.10">
    <property type="entry name" value="Aspartate Aminotransferase, domain 1"/>
    <property type="match status" value="1"/>
</dbReference>
<organism evidence="9 10">
    <name type="scientific">Tectimicrobiota bacterium</name>
    <dbReference type="NCBI Taxonomy" id="2528274"/>
    <lineage>
        <taxon>Bacteria</taxon>
        <taxon>Pseudomonadati</taxon>
        <taxon>Nitrospinota/Tectimicrobiota group</taxon>
        <taxon>Candidatus Tectimicrobiota</taxon>
    </lineage>
</organism>
<dbReference type="Pfam" id="PF00155">
    <property type="entry name" value="Aminotran_1_2"/>
    <property type="match status" value="1"/>
</dbReference>
<dbReference type="InterPro" id="IPR004838">
    <property type="entry name" value="NHTrfase_class1_PyrdxlP-BS"/>
</dbReference>
<dbReference type="AlphaFoldDB" id="A0A932GR23"/>
<keyword evidence="5" id="KW-0663">Pyridoxal phosphate</keyword>
<reference evidence="9" key="1">
    <citation type="submission" date="2020-07" db="EMBL/GenBank/DDBJ databases">
        <title>Huge and variable diversity of episymbiotic CPR bacteria and DPANN archaea in groundwater ecosystems.</title>
        <authorList>
            <person name="He C.Y."/>
            <person name="Keren R."/>
            <person name="Whittaker M."/>
            <person name="Farag I.F."/>
            <person name="Doudna J."/>
            <person name="Cate J.H.D."/>
            <person name="Banfield J.F."/>
        </authorList>
    </citation>
    <scope>NUCLEOTIDE SEQUENCE</scope>
    <source>
        <strain evidence="9">NC_groundwater_717_Ag_S-0.2um_59_8</strain>
    </source>
</reference>
<dbReference type="Proteomes" id="UP000741360">
    <property type="component" value="Unassembled WGS sequence"/>
</dbReference>